<accession>A0A0F9FKE1</accession>
<evidence type="ECO:0000313" key="1">
    <source>
        <dbReference type="EMBL" id="KKL51542.1"/>
    </source>
</evidence>
<dbReference type="AlphaFoldDB" id="A0A0F9FKE1"/>
<name>A0A0F9FKE1_9ZZZZ</name>
<organism evidence="1">
    <name type="scientific">marine sediment metagenome</name>
    <dbReference type="NCBI Taxonomy" id="412755"/>
    <lineage>
        <taxon>unclassified sequences</taxon>
        <taxon>metagenomes</taxon>
        <taxon>ecological metagenomes</taxon>
    </lineage>
</organism>
<protein>
    <submittedName>
        <fullName evidence="1">Uncharacterized protein</fullName>
    </submittedName>
</protein>
<dbReference type="EMBL" id="LAZR01032212">
    <property type="protein sequence ID" value="KKL51542.1"/>
    <property type="molecule type" value="Genomic_DNA"/>
</dbReference>
<comment type="caution">
    <text evidence="1">The sequence shown here is derived from an EMBL/GenBank/DDBJ whole genome shotgun (WGS) entry which is preliminary data.</text>
</comment>
<sequence>MKRLIVLTLMAMFIGAFSVGCEKEVIKEIAGPTEYDTTVVVDTLVDTGGVVTVYLPTSVHAYALSQIFLDPQIPGVIRGQYTMTVTSYDAYYSYLWGNDTQIIQSDSVFNLTGIITAWIYLAEDPGQLYYDMIEYSDLILTYISGDPSDPHNWTANWATSTVVMNAQGLSKVQ</sequence>
<reference evidence="1" key="1">
    <citation type="journal article" date="2015" name="Nature">
        <title>Complex archaea that bridge the gap between prokaryotes and eukaryotes.</title>
        <authorList>
            <person name="Spang A."/>
            <person name="Saw J.H."/>
            <person name="Jorgensen S.L."/>
            <person name="Zaremba-Niedzwiedzka K."/>
            <person name="Martijn J."/>
            <person name="Lind A.E."/>
            <person name="van Eijk R."/>
            <person name="Schleper C."/>
            <person name="Guy L."/>
            <person name="Ettema T.J."/>
        </authorList>
    </citation>
    <scope>NUCLEOTIDE SEQUENCE</scope>
</reference>
<dbReference type="PROSITE" id="PS51257">
    <property type="entry name" value="PROKAR_LIPOPROTEIN"/>
    <property type="match status" value="1"/>
</dbReference>
<gene>
    <name evidence="1" type="ORF">LCGC14_2294480</name>
</gene>
<proteinExistence type="predicted"/>